<protein>
    <submittedName>
        <fullName evidence="3">Uncharacterized protein</fullName>
    </submittedName>
</protein>
<feature type="compositionally biased region" description="Low complexity" evidence="1">
    <location>
        <begin position="436"/>
        <end position="448"/>
    </location>
</feature>
<dbReference type="InterPro" id="IPR036322">
    <property type="entry name" value="WD40_repeat_dom_sf"/>
</dbReference>
<evidence type="ECO:0000313" key="3">
    <source>
        <dbReference type="EMBL" id="CAE0267292.1"/>
    </source>
</evidence>
<feature type="compositionally biased region" description="Pro residues" evidence="1">
    <location>
        <begin position="426"/>
        <end position="435"/>
    </location>
</feature>
<feature type="region of interest" description="Disordered" evidence="1">
    <location>
        <begin position="174"/>
        <end position="194"/>
    </location>
</feature>
<accession>A0A7S3GIA3</accession>
<sequence>MRGGVLHFTTASSDHTVRMWKVTSMLSGGEVGGVKRVSSVQLNGGCGIPTFFLPLPSDWSPFAYVGGYADGSLVFYSKEGTVVHSKKSQYALTSAYIEVGSGGEGEVLRYEGGSVSATSSSRLHVVSTNRLFATFALDRGHSPTARWVATTDLTSVLGYSLVSSFAVVPQTASSASALPGEEGEEAGGKEVRKGRAAEEERAGYVVGTNDGRVLLRTFSRYSVPRSAADRVERAERRRRETMGRVEVLMEGGGGEGEERADIVQVGALPLSARLIPDSVYVYALSSSGSLRIWSVRFGTARLLLSATLTAPGRVLACCVEVRKVGGAQAVAIASSFSFGALRVDMCDLHMLRRAETTGKPLTLAEMRAEATHLFATPITSIAPSSTSASASYLVGSASGDVQVYNVGEAQRVMGAVRRRLDSLPLSSPPPPPLPSLSPTLPTSPLTTSKVGREGGEEEKENKWRSANEKEREGEGKSARADMAGPSMEVVVTAAQAFGVFF</sequence>
<dbReference type="SUPFAM" id="SSF50978">
    <property type="entry name" value="WD40 repeat-like"/>
    <property type="match status" value="1"/>
</dbReference>
<evidence type="ECO:0000313" key="2">
    <source>
        <dbReference type="EMBL" id="CAE0267291.1"/>
    </source>
</evidence>
<organism evidence="3">
    <name type="scientific">Palpitomonas bilix</name>
    <dbReference type="NCBI Taxonomy" id="652834"/>
    <lineage>
        <taxon>Eukaryota</taxon>
        <taxon>Eukaryota incertae sedis</taxon>
    </lineage>
</organism>
<feature type="region of interest" description="Disordered" evidence="1">
    <location>
        <begin position="421"/>
        <end position="486"/>
    </location>
</feature>
<feature type="compositionally biased region" description="Basic and acidic residues" evidence="1">
    <location>
        <begin position="450"/>
        <end position="479"/>
    </location>
</feature>
<evidence type="ECO:0000256" key="1">
    <source>
        <dbReference type="SAM" id="MobiDB-lite"/>
    </source>
</evidence>
<gene>
    <name evidence="2" type="ORF">PBIL07802_LOCUS29635</name>
    <name evidence="3" type="ORF">PBIL07802_LOCUS29636</name>
</gene>
<dbReference type="AlphaFoldDB" id="A0A7S3GIA3"/>
<name>A0A7S3GIA3_9EUKA</name>
<dbReference type="EMBL" id="HBIB01045209">
    <property type="protein sequence ID" value="CAE0267291.1"/>
    <property type="molecule type" value="Transcribed_RNA"/>
</dbReference>
<dbReference type="EMBL" id="HBIB01045210">
    <property type="protein sequence ID" value="CAE0267292.1"/>
    <property type="molecule type" value="Transcribed_RNA"/>
</dbReference>
<reference evidence="3" key="1">
    <citation type="submission" date="2021-01" db="EMBL/GenBank/DDBJ databases">
        <authorList>
            <person name="Corre E."/>
            <person name="Pelletier E."/>
            <person name="Niang G."/>
            <person name="Scheremetjew M."/>
            <person name="Finn R."/>
            <person name="Kale V."/>
            <person name="Holt S."/>
            <person name="Cochrane G."/>
            <person name="Meng A."/>
            <person name="Brown T."/>
            <person name="Cohen L."/>
        </authorList>
    </citation>
    <scope>NUCLEOTIDE SEQUENCE</scope>
    <source>
        <strain evidence="3">NIES-2562</strain>
    </source>
</reference>
<proteinExistence type="predicted"/>